<dbReference type="PROSITE" id="PS51257">
    <property type="entry name" value="PROKAR_LIPOPROTEIN"/>
    <property type="match status" value="1"/>
</dbReference>
<organism evidence="14 15">
    <name type="scientific">Kosakonia arachidis</name>
    <dbReference type="NCBI Taxonomy" id="551989"/>
    <lineage>
        <taxon>Bacteria</taxon>
        <taxon>Pseudomonadati</taxon>
        <taxon>Pseudomonadota</taxon>
        <taxon>Gammaproteobacteria</taxon>
        <taxon>Enterobacterales</taxon>
        <taxon>Enterobacteriaceae</taxon>
        <taxon>Kosakonia</taxon>
    </lineage>
</organism>
<comment type="similarity">
    <text evidence="2">Belongs to the porin LamB (TC 1.B.3) family.</text>
</comment>
<feature type="domain" description="LamB-type porin N-terminal" evidence="13">
    <location>
        <begin position="30"/>
        <end position="59"/>
    </location>
</feature>
<keyword evidence="10" id="KW-0998">Cell outer membrane</keyword>
<evidence type="ECO:0000313" key="14">
    <source>
        <dbReference type="EMBL" id="SFU05808.1"/>
    </source>
</evidence>
<dbReference type="Proteomes" id="UP000199187">
    <property type="component" value="Unassembled WGS sequence"/>
</dbReference>
<dbReference type="Gene3D" id="2.40.170.10">
    <property type="entry name" value="Porin, LamB type"/>
    <property type="match status" value="1"/>
</dbReference>
<reference evidence="15" key="1">
    <citation type="submission" date="2016-10" db="EMBL/GenBank/DDBJ databases">
        <authorList>
            <person name="Varghese N."/>
            <person name="Submissions S."/>
        </authorList>
    </citation>
    <scope>NUCLEOTIDE SEQUENCE [LARGE SCALE GENOMIC DNA]</scope>
    <source>
        <strain evidence="15">Ah-143</strain>
    </source>
</reference>
<evidence type="ECO:0000256" key="6">
    <source>
        <dbReference type="ARBA" id="ARBA00022729"/>
    </source>
</evidence>
<dbReference type="OrthoDB" id="106611at2"/>
<sequence length="540" mass="60427">MISKKHQLKWIALLISSTLASACVDAAKLSVEQRLELLEKALAENQQKLQATKQELWQYKTRFDRQPDTSHETNVVASNQPADKTHVAISAPGDATPAHSAVGTSATPTQEVTLADISKYVKNDLGFSYTGYFRSGWSTGTRGAPKSYAMGSLGRFGQENSAWFDLQLSQKVYDTGGKVAKAVVMLDGNVGQQYSAGWFDSASENLLQFSDIYLTTKGFLPFAPEADFWVGKHNLPVYEIQMLDWKSHRTNAGSGLGIENWQLGPGKLNMAVTREDVNAHAVDYATSDNTQQVNANSVEVRYKDIPLWDKASVEIFARYAMPNETNNNHKNEDNGTYYSVKDAWHGGLILRHKFNDGGFNELTLQGADNSIASGFALISDSNPSYSYNDQYYGEQSYGKAFRMISQGENYLRPDVIMAHALVYAYGNDIYDYNTGAHTDFNSVRAVVRPAYIWDNFNQTGVELSWFEQKNKTGGNEYHESGYKTTLYHALKVDTSLLTSRPEIRFYGTYLKVNDNGISQFEFADAKRDQFTVGVQAEVWW</sequence>
<keyword evidence="3" id="KW-0813">Transport</keyword>
<evidence type="ECO:0000256" key="1">
    <source>
        <dbReference type="ARBA" id="ARBA00004571"/>
    </source>
</evidence>
<feature type="coiled-coil region" evidence="11">
    <location>
        <begin position="28"/>
        <end position="62"/>
    </location>
</feature>
<dbReference type="AlphaFoldDB" id="A0A1I7D262"/>
<evidence type="ECO:0000256" key="7">
    <source>
        <dbReference type="ARBA" id="ARBA00023065"/>
    </source>
</evidence>
<dbReference type="PANTHER" id="PTHR38762">
    <property type="entry name" value="CRYPTIC OUTER MEMBRANE PORIN BGLH-RELATED"/>
    <property type="match status" value="1"/>
</dbReference>
<feature type="chain" id="PRO_5011584724" evidence="12">
    <location>
        <begin position="23"/>
        <end position="540"/>
    </location>
</feature>
<evidence type="ECO:0000256" key="12">
    <source>
        <dbReference type="SAM" id="SignalP"/>
    </source>
</evidence>
<dbReference type="GO" id="GO:0046930">
    <property type="term" value="C:pore complex"/>
    <property type="evidence" value="ECO:0007669"/>
    <property type="project" value="UniProtKB-KW"/>
</dbReference>
<keyword evidence="4" id="KW-1134">Transmembrane beta strand</keyword>
<dbReference type="InterPro" id="IPR003192">
    <property type="entry name" value="Porin_LamB"/>
</dbReference>
<keyword evidence="7" id="KW-0406">Ion transport</keyword>
<gene>
    <name evidence="14" type="ORF">SAMN05192562_104322</name>
</gene>
<proteinExistence type="inferred from homology"/>
<keyword evidence="9" id="KW-0472">Membrane</keyword>
<evidence type="ECO:0000256" key="3">
    <source>
        <dbReference type="ARBA" id="ARBA00022448"/>
    </source>
</evidence>
<evidence type="ECO:0000313" key="15">
    <source>
        <dbReference type="Proteomes" id="UP000199187"/>
    </source>
</evidence>
<keyword evidence="11" id="KW-0175">Coiled coil</keyword>
<evidence type="ECO:0000259" key="13">
    <source>
        <dbReference type="Pfam" id="PF11471"/>
    </source>
</evidence>
<feature type="signal peptide" evidence="12">
    <location>
        <begin position="1"/>
        <end position="22"/>
    </location>
</feature>
<comment type="subcellular location">
    <subcellularLocation>
        <location evidence="1">Cell outer membrane</location>
        <topology evidence="1">Multi-pass membrane protein</topology>
    </subcellularLocation>
</comment>
<dbReference type="GO" id="GO:0015288">
    <property type="term" value="F:porin activity"/>
    <property type="evidence" value="ECO:0007669"/>
    <property type="project" value="UniProtKB-KW"/>
</dbReference>
<dbReference type="GO" id="GO:0015144">
    <property type="term" value="F:carbohydrate transmembrane transporter activity"/>
    <property type="evidence" value="ECO:0007669"/>
    <property type="project" value="TreeGrafter"/>
</dbReference>
<dbReference type="Pfam" id="PF02264">
    <property type="entry name" value="LamB"/>
    <property type="match status" value="1"/>
</dbReference>
<keyword evidence="5" id="KW-0812">Transmembrane</keyword>
<dbReference type="GO" id="GO:0015774">
    <property type="term" value="P:polysaccharide transport"/>
    <property type="evidence" value="ECO:0007669"/>
    <property type="project" value="TreeGrafter"/>
</dbReference>
<evidence type="ECO:0000256" key="8">
    <source>
        <dbReference type="ARBA" id="ARBA00023114"/>
    </source>
</evidence>
<accession>A0A1I7D262</accession>
<dbReference type="SUPFAM" id="SSF56935">
    <property type="entry name" value="Porins"/>
    <property type="match status" value="1"/>
</dbReference>
<dbReference type="EMBL" id="FPAU01000004">
    <property type="protein sequence ID" value="SFU05808.1"/>
    <property type="molecule type" value="Genomic_DNA"/>
</dbReference>
<dbReference type="CDD" id="cd01346">
    <property type="entry name" value="Maltoporin-like"/>
    <property type="match status" value="1"/>
</dbReference>
<keyword evidence="15" id="KW-1185">Reference proteome</keyword>
<dbReference type="Pfam" id="PF11471">
    <property type="entry name" value="Sugarporin_N"/>
    <property type="match status" value="1"/>
</dbReference>
<keyword evidence="8" id="KW-0626">Porin</keyword>
<evidence type="ECO:0000256" key="11">
    <source>
        <dbReference type="SAM" id="Coils"/>
    </source>
</evidence>
<dbReference type="GO" id="GO:0009279">
    <property type="term" value="C:cell outer membrane"/>
    <property type="evidence" value="ECO:0007669"/>
    <property type="project" value="UniProtKB-SubCell"/>
</dbReference>
<dbReference type="InterPro" id="IPR050286">
    <property type="entry name" value="G_neg_Bact_CarbUptk_Porin"/>
</dbReference>
<evidence type="ECO:0000256" key="10">
    <source>
        <dbReference type="ARBA" id="ARBA00023237"/>
    </source>
</evidence>
<evidence type="ECO:0000256" key="9">
    <source>
        <dbReference type="ARBA" id="ARBA00023136"/>
    </source>
</evidence>
<dbReference type="PANTHER" id="PTHR38762:SF1">
    <property type="entry name" value="CRYPTIC OUTER MEMBRANE PORIN BGLH-RELATED"/>
    <property type="match status" value="1"/>
</dbReference>
<evidence type="ECO:0000256" key="5">
    <source>
        <dbReference type="ARBA" id="ARBA00022692"/>
    </source>
</evidence>
<dbReference type="RefSeq" id="WP_090123348.1">
    <property type="nucleotide sequence ID" value="NZ_CP045300.1"/>
</dbReference>
<evidence type="ECO:0000256" key="2">
    <source>
        <dbReference type="ARBA" id="ARBA00007055"/>
    </source>
</evidence>
<evidence type="ECO:0000256" key="4">
    <source>
        <dbReference type="ARBA" id="ARBA00022452"/>
    </source>
</evidence>
<dbReference type="InterPro" id="IPR036998">
    <property type="entry name" value="Porin_LamB_sf"/>
</dbReference>
<protein>
    <submittedName>
        <fullName evidence="14">Carbohydrate-specific outer membrane porin</fullName>
    </submittedName>
</protein>
<dbReference type="GO" id="GO:0006811">
    <property type="term" value="P:monoatomic ion transport"/>
    <property type="evidence" value="ECO:0007669"/>
    <property type="project" value="UniProtKB-KW"/>
</dbReference>
<dbReference type="InterPro" id="IPR021570">
    <property type="entry name" value="LamB-type_porin_N_dom"/>
</dbReference>
<keyword evidence="6 12" id="KW-0732">Signal</keyword>
<name>A0A1I7D262_9ENTR</name>